<dbReference type="Proteomes" id="UP000190135">
    <property type="component" value="Unassembled WGS sequence"/>
</dbReference>
<keyword evidence="1" id="KW-0472">Membrane</keyword>
<feature type="transmembrane region" description="Helical" evidence="1">
    <location>
        <begin position="74"/>
        <end position="93"/>
    </location>
</feature>
<organism evidence="2 3">
    <name type="scientific">Consotaella salsifontis</name>
    <dbReference type="NCBI Taxonomy" id="1365950"/>
    <lineage>
        <taxon>Bacteria</taxon>
        <taxon>Pseudomonadati</taxon>
        <taxon>Pseudomonadota</taxon>
        <taxon>Alphaproteobacteria</taxon>
        <taxon>Hyphomicrobiales</taxon>
        <taxon>Aurantimonadaceae</taxon>
        <taxon>Consotaella</taxon>
    </lineage>
</organism>
<dbReference type="EMBL" id="FUXL01000008">
    <property type="protein sequence ID" value="SKA22182.1"/>
    <property type="molecule type" value="Genomic_DNA"/>
</dbReference>
<evidence type="ECO:0000313" key="2">
    <source>
        <dbReference type="EMBL" id="SKA22182.1"/>
    </source>
</evidence>
<proteinExistence type="predicted"/>
<reference evidence="2 3" key="1">
    <citation type="submission" date="2017-02" db="EMBL/GenBank/DDBJ databases">
        <authorList>
            <person name="Peterson S.W."/>
        </authorList>
    </citation>
    <scope>NUCLEOTIDE SEQUENCE [LARGE SCALE GENOMIC DNA]</scope>
    <source>
        <strain evidence="2 3">USBA 369</strain>
    </source>
</reference>
<dbReference type="AlphaFoldDB" id="A0A1T4S1Y6"/>
<evidence type="ECO:0000313" key="3">
    <source>
        <dbReference type="Proteomes" id="UP000190135"/>
    </source>
</evidence>
<dbReference type="STRING" id="1365950.SAMN05428963_108181"/>
<gene>
    <name evidence="2" type="ORF">SAMN05428963_108181</name>
</gene>
<keyword evidence="3" id="KW-1185">Reference proteome</keyword>
<keyword evidence="1" id="KW-0812">Transmembrane</keyword>
<evidence type="ECO:0000256" key="1">
    <source>
        <dbReference type="SAM" id="Phobius"/>
    </source>
</evidence>
<dbReference type="RefSeq" id="WP_078708896.1">
    <property type="nucleotide sequence ID" value="NZ_FUXL01000008.1"/>
</dbReference>
<accession>A0A1T4S1Y6</accession>
<name>A0A1T4S1Y6_9HYPH</name>
<dbReference type="OrthoDB" id="7679120at2"/>
<keyword evidence="1" id="KW-1133">Transmembrane helix</keyword>
<sequence length="103" mass="10495">MLRFLARLIGLIFLAIAAVFAVGDIARSIAENSARLMSLSDALALVGVAAPPVSGADDAFAESLASLLAVVGPWPASGVFLGLSLLLLLLAGLGRRPPERALS</sequence>
<protein>
    <submittedName>
        <fullName evidence="2">Uncharacterized protein</fullName>
    </submittedName>
</protein>